<proteinExistence type="predicted"/>
<reference evidence="1" key="1">
    <citation type="submission" date="2021-08" db="EMBL/GenBank/DDBJ databases">
        <title>The first chromosome-level gecko genome reveals the dynamic sex chromosomes of Neotropical dwarf geckos (Sphaerodactylidae: Sphaerodactylus).</title>
        <authorList>
            <person name="Pinto B.J."/>
            <person name="Keating S.E."/>
            <person name="Gamble T."/>
        </authorList>
    </citation>
    <scope>NUCLEOTIDE SEQUENCE</scope>
    <source>
        <strain evidence="1">TG3544</strain>
    </source>
</reference>
<gene>
    <name evidence="1" type="ORF">K3G42_006899</name>
</gene>
<dbReference type="EMBL" id="CM037622">
    <property type="protein sequence ID" value="KAH8002950.1"/>
    <property type="molecule type" value="Genomic_DNA"/>
</dbReference>
<keyword evidence="2" id="KW-1185">Reference proteome</keyword>
<comment type="caution">
    <text evidence="1">The sequence shown here is derived from an EMBL/GenBank/DDBJ whole genome shotgun (WGS) entry which is preliminary data.</text>
</comment>
<dbReference type="Proteomes" id="UP000827872">
    <property type="component" value="Linkage Group LG09"/>
</dbReference>
<accession>A0ACB8FBX4</accession>
<name>A0ACB8FBX4_9SAUR</name>
<sequence>MGYPCPYRQYNTTDPRNSCDLSLDTLAMLPLNEILKSIRARLDESRAANTWASVQACKFCSPVVLAAPGDLPVRPPHTPSPCCLLQVRQRLPDDEGKAGRPEESRPAGRAATGGKGRWRMPGLVGGLQ</sequence>
<evidence type="ECO:0000313" key="1">
    <source>
        <dbReference type="EMBL" id="KAH8002950.1"/>
    </source>
</evidence>
<organism evidence="1 2">
    <name type="scientific">Sphaerodactylus townsendi</name>
    <dbReference type="NCBI Taxonomy" id="933632"/>
    <lineage>
        <taxon>Eukaryota</taxon>
        <taxon>Metazoa</taxon>
        <taxon>Chordata</taxon>
        <taxon>Craniata</taxon>
        <taxon>Vertebrata</taxon>
        <taxon>Euteleostomi</taxon>
        <taxon>Lepidosauria</taxon>
        <taxon>Squamata</taxon>
        <taxon>Bifurcata</taxon>
        <taxon>Gekkota</taxon>
        <taxon>Sphaerodactylidae</taxon>
        <taxon>Sphaerodactylus</taxon>
    </lineage>
</organism>
<protein>
    <submittedName>
        <fullName evidence="1">Uncharacterized protein</fullName>
    </submittedName>
</protein>
<evidence type="ECO:0000313" key="2">
    <source>
        <dbReference type="Proteomes" id="UP000827872"/>
    </source>
</evidence>